<dbReference type="Proteomes" id="UP000785679">
    <property type="component" value="Unassembled WGS sequence"/>
</dbReference>
<name>A0A8J8SZE6_HALGN</name>
<evidence type="ECO:0000313" key="1">
    <source>
        <dbReference type="EMBL" id="TNV76519.1"/>
    </source>
</evidence>
<comment type="caution">
    <text evidence="1">The sequence shown here is derived from an EMBL/GenBank/DDBJ whole genome shotgun (WGS) entry which is preliminary data.</text>
</comment>
<organism evidence="1 2">
    <name type="scientific">Halteria grandinella</name>
    <dbReference type="NCBI Taxonomy" id="5974"/>
    <lineage>
        <taxon>Eukaryota</taxon>
        <taxon>Sar</taxon>
        <taxon>Alveolata</taxon>
        <taxon>Ciliophora</taxon>
        <taxon>Intramacronucleata</taxon>
        <taxon>Spirotrichea</taxon>
        <taxon>Stichotrichia</taxon>
        <taxon>Sporadotrichida</taxon>
        <taxon>Halteriidae</taxon>
        <taxon>Halteria</taxon>
    </lineage>
</organism>
<accession>A0A8J8SZE6</accession>
<protein>
    <submittedName>
        <fullName evidence="1">Uncharacterized protein</fullName>
    </submittedName>
</protein>
<reference evidence="1" key="1">
    <citation type="submission" date="2019-06" db="EMBL/GenBank/DDBJ databases">
        <authorList>
            <person name="Zheng W."/>
        </authorList>
    </citation>
    <scope>NUCLEOTIDE SEQUENCE</scope>
    <source>
        <strain evidence="1">QDHG01</strain>
    </source>
</reference>
<dbReference type="AlphaFoldDB" id="A0A8J8SZE6"/>
<dbReference type="EMBL" id="RRYP01013425">
    <property type="protein sequence ID" value="TNV76519.1"/>
    <property type="molecule type" value="Genomic_DNA"/>
</dbReference>
<sequence length="105" mass="12172">MTKRVGLGLTNLETRLSLQTTLEQVEFVENAGKITRILYTIAKQLAQLVIECINFAKKKAQQEEQIIRGYSQPPQWSFSFNIKDDFIQKIEHPSQKPLEKGRFSF</sequence>
<gene>
    <name evidence="1" type="ORF">FGO68_gene15276</name>
</gene>
<proteinExistence type="predicted"/>
<evidence type="ECO:0000313" key="2">
    <source>
        <dbReference type="Proteomes" id="UP000785679"/>
    </source>
</evidence>
<keyword evidence="2" id="KW-1185">Reference proteome</keyword>